<gene>
    <name evidence="1" type="ORF">FGO68_gene1072</name>
</gene>
<protein>
    <submittedName>
        <fullName evidence="1">Uncharacterized protein</fullName>
    </submittedName>
</protein>
<reference evidence="1" key="1">
    <citation type="submission" date="2019-06" db="EMBL/GenBank/DDBJ databases">
        <authorList>
            <person name="Zheng W."/>
        </authorList>
    </citation>
    <scope>NUCLEOTIDE SEQUENCE</scope>
    <source>
        <strain evidence="1">QDHG01</strain>
    </source>
</reference>
<sequence>MSYCISQINERQRNMLPFLAILANDIPSLFSQQVLCYSLILTHHSVSDVRSTLSVLGYSRWQYHAPRKKTPMGMRWRAQVNQDMGIERRMMMPQGQQPLENSFAAKEKKANPRRNFHQKLLCSFSNA</sequence>
<evidence type="ECO:0000313" key="2">
    <source>
        <dbReference type="Proteomes" id="UP000785679"/>
    </source>
</evidence>
<evidence type="ECO:0000313" key="1">
    <source>
        <dbReference type="EMBL" id="TNV75614.1"/>
    </source>
</evidence>
<organism evidence="1 2">
    <name type="scientific">Halteria grandinella</name>
    <dbReference type="NCBI Taxonomy" id="5974"/>
    <lineage>
        <taxon>Eukaryota</taxon>
        <taxon>Sar</taxon>
        <taxon>Alveolata</taxon>
        <taxon>Ciliophora</taxon>
        <taxon>Intramacronucleata</taxon>
        <taxon>Spirotrichea</taxon>
        <taxon>Stichotrichia</taxon>
        <taxon>Sporadotrichida</taxon>
        <taxon>Halteriidae</taxon>
        <taxon>Halteria</taxon>
    </lineage>
</organism>
<accession>A0A8J8NJ15</accession>
<name>A0A8J8NJ15_HALGN</name>
<dbReference type="Proteomes" id="UP000785679">
    <property type="component" value="Unassembled WGS sequence"/>
</dbReference>
<comment type="caution">
    <text evidence="1">The sequence shown here is derived from an EMBL/GenBank/DDBJ whole genome shotgun (WGS) entry which is preliminary data.</text>
</comment>
<keyword evidence="2" id="KW-1185">Reference proteome</keyword>
<proteinExistence type="predicted"/>
<dbReference type="AlphaFoldDB" id="A0A8J8NJ15"/>
<dbReference type="EMBL" id="RRYP01015189">
    <property type="protein sequence ID" value="TNV75614.1"/>
    <property type="molecule type" value="Genomic_DNA"/>
</dbReference>